<comment type="caution">
    <text evidence="1">The sequence shown here is derived from an EMBL/GenBank/DDBJ whole genome shotgun (WGS) entry which is preliminary data.</text>
</comment>
<reference evidence="1 2" key="1">
    <citation type="submission" date="2018-05" db="EMBL/GenBank/DDBJ databases">
        <title>Genomic Encyclopedia of Type Strains, Phase IV (KMG-IV): sequencing the most valuable type-strain genomes for metagenomic binning, comparative biology and taxonomic classification.</title>
        <authorList>
            <person name="Goeker M."/>
        </authorList>
    </citation>
    <scope>NUCLEOTIDE SEQUENCE [LARGE SCALE GENOMIC DNA]</scope>
    <source>
        <strain evidence="1 2">DSM 44704</strain>
    </source>
</reference>
<protein>
    <submittedName>
        <fullName evidence="1">Uncharacterized protein</fullName>
    </submittedName>
</protein>
<evidence type="ECO:0000313" key="2">
    <source>
        <dbReference type="Proteomes" id="UP000247569"/>
    </source>
</evidence>
<dbReference type="Proteomes" id="UP000247569">
    <property type="component" value="Unassembled WGS sequence"/>
</dbReference>
<proteinExistence type="predicted"/>
<dbReference type="AlphaFoldDB" id="A0A318JLY0"/>
<sequence>MMSDPAAPVSTVWAHHLGHWPDRTEVEHLQRLGFAFPTIEDQNEWIVGFLILDDRLESMAVVYATRSMTDAGIDFELRAAGRPPDRATEIRSEIIRFVESGAGFDSFDDEIARLWQLSDEQLLQEFGAHLVRGTRDDQDSEQDLRRRAQNWFATNRADLQDLICGNPDVQDLAKSPEGVARLADLLTELLSRTTVRGVAVYLVKQGLDKLCSPTGIVDPDN</sequence>
<name>A0A318JLY0_9NOCA</name>
<gene>
    <name evidence="1" type="ORF">DFR70_12727</name>
</gene>
<accession>A0A318JLY0</accession>
<organism evidence="1 2">
    <name type="scientific">Nocardia tenerifensis</name>
    <dbReference type="NCBI Taxonomy" id="228006"/>
    <lineage>
        <taxon>Bacteria</taxon>
        <taxon>Bacillati</taxon>
        <taxon>Actinomycetota</taxon>
        <taxon>Actinomycetes</taxon>
        <taxon>Mycobacteriales</taxon>
        <taxon>Nocardiaceae</taxon>
        <taxon>Nocardia</taxon>
    </lineage>
</organism>
<evidence type="ECO:0000313" key="1">
    <source>
        <dbReference type="EMBL" id="PXX53416.1"/>
    </source>
</evidence>
<keyword evidence="2" id="KW-1185">Reference proteome</keyword>
<dbReference type="EMBL" id="QJKF01000027">
    <property type="protein sequence ID" value="PXX53416.1"/>
    <property type="molecule type" value="Genomic_DNA"/>
</dbReference>
<dbReference type="RefSeq" id="WP_146251431.1">
    <property type="nucleotide sequence ID" value="NZ_QJKF01000027.1"/>
</dbReference>